<comment type="caution">
    <text evidence="9">The sequence shown here is derived from an EMBL/GenBank/DDBJ whole genome shotgun (WGS) entry which is preliminary data.</text>
</comment>
<keyword evidence="1" id="KW-0808">Transferase</keyword>
<dbReference type="PANTHER" id="PTHR23063">
    <property type="entry name" value="PHOSPHOLIPID ACYLTRANSFERASE"/>
    <property type="match status" value="1"/>
</dbReference>
<keyword evidence="2 8" id="KW-0812">Transmembrane</keyword>
<keyword evidence="10" id="KW-1185">Reference proteome</keyword>
<name>A0A4S4LZJ6_9AGAM</name>
<proteinExistence type="predicted"/>
<evidence type="ECO:0000256" key="3">
    <source>
        <dbReference type="ARBA" id="ARBA00022989"/>
    </source>
</evidence>
<reference evidence="9 10" key="1">
    <citation type="submission" date="2019-02" db="EMBL/GenBank/DDBJ databases">
        <title>Genome sequencing of the rare red list fungi Bondarzewia mesenterica.</title>
        <authorList>
            <person name="Buettner E."/>
            <person name="Kellner H."/>
        </authorList>
    </citation>
    <scope>NUCLEOTIDE SEQUENCE [LARGE SCALE GENOMIC DNA]</scope>
    <source>
        <strain evidence="9 10">DSM 108281</strain>
    </source>
</reference>
<dbReference type="GO" id="GO:0006629">
    <property type="term" value="P:lipid metabolic process"/>
    <property type="evidence" value="ECO:0007669"/>
    <property type="project" value="UniProtKB-KW"/>
</dbReference>
<evidence type="ECO:0000256" key="1">
    <source>
        <dbReference type="ARBA" id="ARBA00022679"/>
    </source>
</evidence>
<evidence type="ECO:0000256" key="6">
    <source>
        <dbReference type="ARBA" id="ARBA00023315"/>
    </source>
</evidence>
<keyword evidence="5 8" id="KW-0472">Membrane</keyword>
<evidence type="ECO:0000313" key="9">
    <source>
        <dbReference type="EMBL" id="THH17955.1"/>
    </source>
</evidence>
<evidence type="ECO:0000256" key="8">
    <source>
        <dbReference type="SAM" id="Phobius"/>
    </source>
</evidence>
<keyword evidence="6" id="KW-0012">Acyltransferase</keyword>
<evidence type="ECO:0000313" key="10">
    <source>
        <dbReference type="Proteomes" id="UP000310158"/>
    </source>
</evidence>
<feature type="compositionally biased region" description="Polar residues" evidence="7">
    <location>
        <begin position="160"/>
        <end position="169"/>
    </location>
</feature>
<protein>
    <recommendedName>
        <fullName evidence="11">Phospholipid/glycerol acyltransferase domain-containing protein</fullName>
    </recommendedName>
</protein>
<evidence type="ECO:0000256" key="5">
    <source>
        <dbReference type="ARBA" id="ARBA00023136"/>
    </source>
</evidence>
<sequence>MEKYSAFRDPGTGIQPFLTPVPPSGSNVLAKLALPLGFVLGIFRTAIILILAFLHTVLVQGICFVLLPIPAVHRSVTYVITAVVCRSALFLLGLFWIPVENVTRKRGRVGKNEESWSPKAGDLIVSNWVSWIEILWLAFRFNPVFVLPVSSSETTPSVVRASTPTTSTPGRRMGTGSAAISAPSTRSSSTPISIIGFRQVSLLSILRSTGEVPLFNAILDDTKGNSLEEIRKTASRPVVVFPECTTSNGRGLLRFAELFSGRDVPTGGCKVFVMCIRYDPPSAFSPTLTHSIPTLLNPVPHLFTLTTALKPLTASIRLLAPSESPSYPTFLVNEVVSGNIGCDVLWTTCGELIMQMGKLKKNRDGMGRQGRVLRLLSRKEEVGDICGRISRGLVCCL</sequence>
<evidence type="ECO:0000256" key="2">
    <source>
        <dbReference type="ARBA" id="ARBA00022692"/>
    </source>
</evidence>
<evidence type="ECO:0000256" key="7">
    <source>
        <dbReference type="SAM" id="MobiDB-lite"/>
    </source>
</evidence>
<organism evidence="9 10">
    <name type="scientific">Bondarzewia mesenterica</name>
    <dbReference type="NCBI Taxonomy" id="1095465"/>
    <lineage>
        <taxon>Eukaryota</taxon>
        <taxon>Fungi</taxon>
        <taxon>Dikarya</taxon>
        <taxon>Basidiomycota</taxon>
        <taxon>Agaricomycotina</taxon>
        <taxon>Agaricomycetes</taxon>
        <taxon>Russulales</taxon>
        <taxon>Bondarzewiaceae</taxon>
        <taxon>Bondarzewia</taxon>
    </lineage>
</organism>
<dbReference type="EMBL" id="SGPL01000091">
    <property type="protein sequence ID" value="THH17955.1"/>
    <property type="molecule type" value="Genomic_DNA"/>
</dbReference>
<accession>A0A4S4LZJ6</accession>
<keyword evidence="4" id="KW-0443">Lipid metabolism</keyword>
<gene>
    <name evidence="9" type="ORF">EW146_g2953</name>
</gene>
<dbReference type="Proteomes" id="UP000310158">
    <property type="component" value="Unassembled WGS sequence"/>
</dbReference>
<keyword evidence="3 8" id="KW-1133">Transmembrane helix</keyword>
<feature type="transmembrane region" description="Helical" evidence="8">
    <location>
        <begin position="75"/>
        <end position="99"/>
    </location>
</feature>
<evidence type="ECO:0008006" key="11">
    <source>
        <dbReference type="Google" id="ProtNLM"/>
    </source>
</evidence>
<feature type="transmembrane region" description="Helical" evidence="8">
    <location>
        <begin position="46"/>
        <end position="69"/>
    </location>
</feature>
<dbReference type="OrthoDB" id="272512at2759"/>
<dbReference type="AlphaFoldDB" id="A0A4S4LZJ6"/>
<feature type="region of interest" description="Disordered" evidence="7">
    <location>
        <begin position="157"/>
        <end position="184"/>
    </location>
</feature>
<evidence type="ECO:0000256" key="4">
    <source>
        <dbReference type="ARBA" id="ARBA00023098"/>
    </source>
</evidence>
<dbReference type="PANTHER" id="PTHR23063:SF60">
    <property type="entry name" value="LYSOPHOSPHATIDIC ACID:OLEOYL-COA ACYLTRANSFERASE 1"/>
    <property type="match status" value="1"/>
</dbReference>
<dbReference type="GO" id="GO:0016746">
    <property type="term" value="F:acyltransferase activity"/>
    <property type="evidence" value="ECO:0007669"/>
    <property type="project" value="UniProtKB-KW"/>
</dbReference>